<keyword evidence="7 10" id="KW-0067">ATP-binding</keyword>
<evidence type="ECO:0000256" key="4">
    <source>
        <dbReference type="ARBA" id="ARBA00022679"/>
    </source>
</evidence>
<comment type="function">
    <text evidence="1 10">Catalyzes the reversible adenylation of nicotinate mononucleotide (NaMN) to nicotinic acid adenine dinucleotide (NaAD).</text>
</comment>
<sequence>MKKIGLIGGTFNPIHNGHLYIASEAMEKLKLQEIIFMPAGNPPHKRNKDILDANIRSEMVNLAVRDYSGFTLCDYEVNKEGYSYTYETLKYLKSIYEDIEIYFITGADCLVDIFTWKNVEEILKLSHFVVFNRPGYPLEDLLVQKEKVERYYNKEIIFLNLLQMDISSTDIRNRIKNNSHYRFFVPDNVYSFIEKLELYR</sequence>
<comment type="pathway">
    <text evidence="2 10">Cofactor biosynthesis; NAD(+) biosynthesis; deamido-NAD(+) from nicotinate D-ribonucleotide: step 1/1.</text>
</comment>
<comment type="similarity">
    <text evidence="10">Belongs to the NadD family.</text>
</comment>
<keyword evidence="6 10" id="KW-0547">Nucleotide-binding</keyword>
<keyword evidence="13" id="KW-1185">Reference proteome</keyword>
<dbReference type="UniPathway" id="UPA00253">
    <property type="reaction ID" value="UER00332"/>
</dbReference>
<dbReference type="AlphaFoldDB" id="A0A1M6BGX5"/>
<comment type="catalytic activity">
    <reaction evidence="9 10">
        <text>nicotinate beta-D-ribonucleotide + ATP + H(+) = deamido-NAD(+) + diphosphate</text>
        <dbReference type="Rhea" id="RHEA:22860"/>
        <dbReference type="ChEBI" id="CHEBI:15378"/>
        <dbReference type="ChEBI" id="CHEBI:30616"/>
        <dbReference type="ChEBI" id="CHEBI:33019"/>
        <dbReference type="ChEBI" id="CHEBI:57502"/>
        <dbReference type="ChEBI" id="CHEBI:58437"/>
        <dbReference type="EC" id="2.7.7.18"/>
    </reaction>
</comment>
<keyword evidence="3 10" id="KW-0662">Pyridine nucleotide biosynthesis</keyword>
<dbReference type="PANTHER" id="PTHR39321">
    <property type="entry name" value="NICOTINATE-NUCLEOTIDE ADENYLYLTRANSFERASE-RELATED"/>
    <property type="match status" value="1"/>
</dbReference>
<evidence type="ECO:0000313" key="13">
    <source>
        <dbReference type="Proteomes" id="UP000184080"/>
    </source>
</evidence>
<evidence type="ECO:0000313" key="12">
    <source>
        <dbReference type="EMBL" id="SHI47723.1"/>
    </source>
</evidence>
<dbReference type="SUPFAM" id="SSF52374">
    <property type="entry name" value="Nucleotidylyl transferase"/>
    <property type="match status" value="1"/>
</dbReference>
<keyword evidence="4 10" id="KW-0808">Transferase</keyword>
<evidence type="ECO:0000256" key="7">
    <source>
        <dbReference type="ARBA" id="ARBA00022840"/>
    </source>
</evidence>
<organism evidence="12 13">
    <name type="scientific">Clostridium amylolyticum</name>
    <dbReference type="NCBI Taxonomy" id="1121298"/>
    <lineage>
        <taxon>Bacteria</taxon>
        <taxon>Bacillati</taxon>
        <taxon>Bacillota</taxon>
        <taxon>Clostridia</taxon>
        <taxon>Eubacteriales</taxon>
        <taxon>Clostridiaceae</taxon>
        <taxon>Clostridium</taxon>
    </lineage>
</organism>
<dbReference type="NCBIfam" id="NF000840">
    <property type="entry name" value="PRK00071.1-3"/>
    <property type="match status" value="1"/>
</dbReference>
<evidence type="ECO:0000259" key="11">
    <source>
        <dbReference type="Pfam" id="PF01467"/>
    </source>
</evidence>
<dbReference type="GO" id="GO:0004515">
    <property type="term" value="F:nicotinate-nucleotide adenylyltransferase activity"/>
    <property type="evidence" value="ECO:0007669"/>
    <property type="project" value="UniProtKB-UniRule"/>
</dbReference>
<evidence type="ECO:0000256" key="2">
    <source>
        <dbReference type="ARBA" id="ARBA00005019"/>
    </source>
</evidence>
<evidence type="ECO:0000256" key="3">
    <source>
        <dbReference type="ARBA" id="ARBA00022642"/>
    </source>
</evidence>
<reference evidence="12 13" key="1">
    <citation type="submission" date="2016-11" db="EMBL/GenBank/DDBJ databases">
        <authorList>
            <person name="Jaros S."/>
            <person name="Januszkiewicz K."/>
            <person name="Wedrychowicz H."/>
        </authorList>
    </citation>
    <scope>NUCLEOTIDE SEQUENCE [LARGE SCALE GENOMIC DNA]</scope>
    <source>
        <strain evidence="12 13">DSM 21864</strain>
    </source>
</reference>
<evidence type="ECO:0000256" key="9">
    <source>
        <dbReference type="ARBA" id="ARBA00048721"/>
    </source>
</evidence>
<evidence type="ECO:0000256" key="8">
    <source>
        <dbReference type="ARBA" id="ARBA00023027"/>
    </source>
</evidence>
<feature type="domain" description="Cytidyltransferase-like" evidence="11">
    <location>
        <begin position="6"/>
        <end position="174"/>
    </location>
</feature>
<dbReference type="RefSeq" id="WP_073003859.1">
    <property type="nucleotide sequence ID" value="NZ_FQZO01000001.1"/>
</dbReference>
<proteinExistence type="inferred from homology"/>
<dbReference type="InterPro" id="IPR004821">
    <property type="entry name" value="Cyt_trans-like"/>
</dbReference>
<dbReference type="CDD" id="cd02165">
    <property type="entry name" value="NMNAT"/>
    <property type="match status" value="1"/>
</dbReference>
<name>A0A1M6BGX5_9CLOT</name>
<dbReference type="HAMAP" id="MF_00244">
    <property type="entry name" value="NaMN_adenylyltr"/>
    <property type="match status" value="1"/>
</dbReference>
<dbReference type="EMBL" id="FQZO01000001">
    <property type="protein sequence ID" value="SHI47723.1"/>
    <property type="molecule type" value="Genomic_DNA"/>
</dbReference>
<dbReference type="PANTHER" id="PTHR39321:SF3">
    <property type="entry name" value="PHOSPHOPANTETHEINE ADENYLYLTRANSFERASE"/>
    <property type="match status" value="1"/>
</dbReference>
<dbReference type="InterPro" id="IPR005248">
    <property type="entry name" value="NadD/NMNAT"/>
</dbReference>
<dbReference type="GO" id="GO:0009435">
    <property type="term" value="P:NAD+ biosynthetic process"/>
    <property type="evidence" value="ECO:0007669"/>
    <property type="project" value="UniProtKB-UniRule"/>
</dbReference>
<gene>
    <name evidence="10" type="primary">nadD</name>
    <name evidence="12" type="ORF">SAMN05444401_0758</name>
</gene>
<evidence type="ECO:0000256" key="6">
    <source>
        <dbReference type="ARBA" id="ARBA00022741"/>
    </source>
</evidence>
<protein>
    <recommendedName>
        <fullName evidence="10">Probable nicotinate-nucleotide adenylyltransferase</fullName>
        <ecNumber evidence="10">2.7.7.18</ecNumber>
    </recommendedName>
    <alternativeName>
        <fullName evidence="10">Deamido-NAD(+) diphosphorylase</fullName>
    </alternativeName>
    <alternativeName>
        <fullName evidence="10">Deamido-NAD(+) pyrophosphorylase</fullName>
    </alternativeName>
    <alternativeName>
        <fullName evidence="10">Nicotinate mononucleotide adenylyltransferase</fullName>
        <shortName evidence="10">NaMN adenylyltransferase</shortName>
    </alternativeName>
</protein>
<dbReference type="STRING" id="1121298.SAMN05444401_0758"/>
<evidence type="ECO:0000256" key="5">
    <source>
        <dbReference type="ARBA" id="ARBA00022695"/>
    </source>
</evidence>
<dbReference type="GO" id="GO:0005524">
    <property type="term" value="F:ATP binding"/>
    <property type="evidence" value="ECO:0007669"/>
    <property type="project" value="UniProtKB-KW"/>
</dbReference>
<dbReference type="Proteomes" id="UP000184080">
    <property type="component" value="Unassembled WGS sequence"/>
</dbReference>
<evidence type="ECO:0000256" key="1">
    <source>
        <dbReference type="ARBA" id="ARBA00002324"/>
    </source>
</evidence>
<dbReference type="NCBIfam" id="TIGR00125">
    <property type="entry name" value="cyt_tran_rel"/>
    <property type="match status" value="1"/>
</dbReference>
<keyword evidence="8 10" id="KW-0520">NAD</keyword>
<dbReference type="NCBIfam" id="TIGR00482">
    <property type="entry name" value="nicotinate (nicotinamide) nucleotide adenylyltransferase"/>
    <property type="match status" value="1"/>
</dbReference>
<dbReference type="EC" id="2.7.7.18" evidence="10"/>
<keyword evidence="5 10" id="KW-0548">Nucleotidyltransferase</keyword>
<dbReference type="Gene3D" id="3.40.50.620">
    <property type="entry name" value="HUPs"/>
    <property type="match status" value="1"/>
</dbReference>
<evidence type="ECO:0000256" key="10">
    <source>
        <dbReference type="HAMAP-Rule" id="MF_00244"/>
    </source>
</evidence>
<dbReference type="InterPro" id="IPR014729">
    <property type="entry name" value="Rossmann-like_a/b/a_fold"/>
</dbReference>
<dbReference type="OrthoDB" id="5295945at2"/>
<dbReference type="Pfam" id="PF01467">
    <property type="entry name" value="CTP_transf_like"/>
    <property type="match status" value="1"/>
</dbReference>
<accession>A0A1M6BGX5</accession>